<proteinExistence type="predicted"/>
<gene>
    <name evidence="2" type="ORF">E3T27_10825</name>
</gene>
<dbReference type="OrthoDB" id="2594539at2"/>
<name>A0A4R8ZG32_9MICO</name>
<protein>
    <submittedName>
        <fullName evidence="2">DUF559 domain-containing protein</fullName>
    </submittedName>
</protein>
<sequence>MHRRLEALSPDWLRGGPSDWKMTTIVCMNPFLISLAGQCRIVSRQDLLNSGMRAKHITAAVRSNTLIRVRRDHYALPGTDRHTLEAVRIGGREACVSAAREIGFFAFDTQFTHVHIPREGSRLRSPQSRHVPLAAAPRDGVELHWWPLIDRTDGTEYCVGPRDALAQIIQCQEPRFALAALDTALHEHKIRGADLDEIFAHVPDKHGGLRSRIDARVDAGQESVLRDLFRSAGYRCDIQVHIDRVGRVDVLVEGCVVVEADSQSHHKAWEEHIRDRTRDRLLATLGYVTLRVLYQDIMFDPEGVLRAIQKLVDICRYGSPRVFTAAQATGIRGA</sequence>
<dbReference type="AlphaFoldDB" id="A0A4R8ZG32"/>
<accession>A0A4R8ZG32</accession>
<dbReference type="Proteomes" id="UP000298424">
    <property type="component" value="Unassembled WGS sequence"/>
</dbReference>
<dbReference type="InterPro" id="IPR007569">
    <property type="entry name" value="DUF559"/>
</dbReference>
<organism evidence="2 3">
    <name type="scientific">Cryobacterium lyxosi</name>
    <dbReference type="NCBI Taxonomy" id="1259228"/>
    <lineage>
        <taxon>Bacteria</taxon>
        <taxon>Bacillati</taxon>
        <taxon>Actinomycetota</taxon>
        <taxon>Actinomycetes</taxon>
        <taxon>Micrococcales</taxon>
        <taxon>Microbacteriaceae</taxon>
        <taxon>Cryobacterium</taxon>
    </lineage>
</organism>
<dbReference type="Gene3D" id="3.40.960.10">
    <property type="entry name" value="VSR Endonuclease"/>
    <property type="match status" value="1"/>
</dbReference>
<dbReference type="Pfam" id="PF04480">
    <property type="entry name" value="DUF559"/>
    <property type="match status" value="1"/>
</dbReference>
<comment type="caution">
    <text evidence="2">The sequence shown here is derived from an EMBL/GenBank/DDBJ whole genome shotgun (WGS) entry which is preliminary data.</text>
</comment>
<keyword evidence="3" id="KW-1185">Reference proteome</keyword>
<dbReference type="EMBL" id="SOGT01000012">
    <property type="protein sequence ID" value="TFD25249.1"/>
    <property type="molecule type" value="Genomic_DNA"/>
</dbReference>
<evidence type="ECO:0000313" key="2">
    <source>
        <dbReference type="EMBL" id="TFD25249.1"/>
    </source>
</evidence>
<evidence type="ECO:0000313" key="3">
    <source>
        <dbReference type="Proteomes" id="UP000298424"/>
    </source>
</evidence>
<evidence type="ECO:0000259" key="1">
    <source>
        <dbReference type="Pfam" id="PF04480"/>
    </source>
</evidence>
<dbReference type="SUPFAM" id="SSF52980">
    <property type="entry name" value="Restriction endonuclease-like"/>
    <property type="match status" value="1"/>
</dbReference>
<feature type="domain" description="DUF559" evidence="1">
    <location>
        <begin position="252"/>
        <end position="311"/>
    </location>
</feature>
<dbReference type="InterPro" id="IPR011335">
    <property type="entry name" value="Restrct_endonuc-II-like"/>
</dbReference>
<reference evidence="2 3" key="1">
    <citation type="submission" date="2019-03" db="EMBL/GenBank/DDBJ databases">
        <title>Genomics of glacier-inhabiting Cryobacterium strains.</title>
        <authorList>
            <person name="Liu Q."/>
            <person name="Xin Y.-H."/>
        </authorList>
    </citation>
    <scope>NUCLEOTIDE SEQUENCE [LARGE SCALE GENOMIC DNA]</scope>
    <source>
        <strain evidence="2 3">TMT1-1</strain>
    </source>
</reference>